<sequence>RAALPGWSLFFPLLLYAGESVFALGPSEEQGAELPWAGPLTSLLLAPQYGVEVAAQRGCSRETKRTGRGREKQFQHLGRQPPRRQTCHKMEGPWALSFLLLACLLLPDATLSQPRHPEEEQGEATRAPSHRHAARADRDHGNPEEQPLHAQCVRCCDPPMQSSAHPMYQHLSPINITILKGEKGDRGERGLQGKFGKAGSAGSRGHTGTKGQKGSTGATGEPCKSHYAAFSMGRKKPLHSNDYYQTLIFDTEFVNLYGHFNMFTGKFYCYVPGIYYFALNVHTWNQKETYLHVMKNGVEVVILYAQLSDRSIMQSQSVMLELREQDEVWVRLFKSERENAVFSDEYDTYVTFSGYLIKHSGEP</sequence>
<keyword evidence="3 6" id="KW-0732">Signal</keyword>
<dbReference type="AlphaFoldDB" id="A0A8T1T5U5"/>
<feature type="non-terminal residue" evidence="8">
    <location>
        <position position="1"/>
    </location>
</feature>
<feature type="signal peptide" evidence="6">
    <location>
        <begin position="1"/>
        <end position="23"/>
    </location>
</feature>
<feature type="region of interest" description="Disordered" evidence="5">
    <location>
        <begin position="60"/>
        <end position="86"/>
    </location>
</feature>
<dbReference type="PANTHER" id="PTHR15427:SF52">
    <property type="entry name" value="C1Q DOMAIN-CONTAINING PROTEIN"/>
    <property type="match status" value="1"/>
</dbReference>
<gene>
    <name evidence="8" type="primary">C1QTNF1</name>
    <name evidence="8" type="ORF">G0U57_011135</name>
</gene>
<feature type="compositionally biased region" description="Polar residues" evidence="5">
    <location>
        <begin position="209"/>
        <end position="218"/>
    </location>
</feature>
<reference evidence="8 9" key="1">
    <citation type="journal article" date="2020" name="G3 (Bethesda)">
        <title>Draft Genome of the Common Snapping Turtle, Chelydra serpentina, a Model for Phenotypic Plasticity in Reptiles.</title>
        <authorList>
            <person name="Das D."/>
            <person name="Singh S.K."/>
            <person name="Bierstedt J."/>
            <person name="Erickson A."/>
            <person name="Galli G.L.J."/>
            <person name="Crossley D.A. 2nd"/>
            <person name="Rhen T."/>
        </authorList>
    </citation>
    <scope>NUCLEOTIDE SEQUENCE [LARGE SCALE GENOMIC DNA]</scope>
    <source>
        <strain evidence="8">KW</strain>
    </source>
</reference>
<dbReference type="InterPro" id="IPR001073">
    <property type="entry name" value="C1q_dom"/>
</dbReference>
<name>A0A8T1T5U5_CHESE</name>
<keyword evidence="2" id="KW-0964">Secreted</keyword>
<dbReference type="InterPro" id="IPR050392">
    <property type="entry name" value="Collagen/C1q_domain"/>
</dbReference>
<dbReference type="PROSITE" id="PS50871">
    <property type="entry name" value="C1Q"/>
    <property type="match status" value="1"/>
</dbReference>
<dbReference type="EMBL" id="JAHGAV010000029">
    <property type="protein sequence ID" value="KAG6936852.1"/>
    <property type="molecule type" value="Genomic_DNA"/>
</dbReference>
<dbReference type="Gene3D" id="2.60.120.40">
    <property type="match status" value="1"/>
</dbReference>
<evidence type="ECO:0000256" key="2">
    <source>
        <dbReference type="ARBA" id="ARBA00022525"/>
    </source>
</evidence>
<comment type="subcellular location">
    <subcellularLocation>
        <location evidence="1">Secreted</location>
    </subcellularLocation>
</comment>
<evidence type="ECO:0000259" key="7">
    <source>
        <dbReference type="PROSITE" id="PS50871"/>
    </source>
</evidence>
<dbReference type="FunFam" id="2.60.120.40:FF:000029">
    <property type="entry name" value="Complement C1q tumor necrosis factor-related protein 1"/>
    <property type="match status" value="1"/>
</dbReference>
<dbReference type="SMART" id="SM00110">
    <property type="entry name" value="C1Q"/>
    <property type="match status" value="1"/>
</dbReference>
<evidence type="ECO:0000256" key="3">
    <source>
        <dbReference type="ARBA" id="ARBA00022729"/>
    </source>
</evidence>
<dbReference type="Pfam" id="PF01391">
    <property type="entry name" value="Collagen"/>
    <property type="match status" value="1"/>
</dbReference>
<dbReference type="SUPFAM" id="SSF49842">
    <property type="entry name" value="TNF-like"/>
    <property type="match status" value="1"/>
</dbReference>
<dbReference type="Pfam" id="PF00386">
    <property type="entry name" value="C1q"/>
    <property type="match status" value="1"/>
</dbReference>
<evidence type="ECO:0000313" key="8">
    <source>
        <dbReference type="EMBL" id="KAG6936852.1"/>
    </source>
</evidence>
<feature type="region of interest" description="Disordered" evidence="5">
    <location>
        <begin position="184"/>
        <end position="220"/>
    </location>
</feature>
<dbReference type="InterPro" id="IPR008983">
    <property type="entry name" value="Tumour_necrosis_fac-like_dom"/>
</dbReference>
<accession>A0A8T1T5U5</accession>
<feature type="domain" description="C1q" evidence="7">
    <location>
        <begin position="223"/>
        <end position="363"/>
    </location>
</feature>
<feature type="compositionally biased region" description="Basic and acidic residues" evidence="5">
    <location>
        <begin position="134"/>
        <end position="146"/>
    </location>
</feature>
<dbReference type="Proteomes" id="UP000765507">
    <property type="component" value="Unassembled WGS sequence"/>
</dbReference>
<proteinExistence type="predicted"/>
<dbReference type="PANTHER" id="PTHR15427">
    <property type="entry name" value="EMILIN ELASTIN MICROFIBRIL INTERFACE-LOCATED PROTEIN ELASTIN MICROFIBRIL INTERFACER"/>
    <property type="match status" value="1"/>
</dbReference>
<evidence type="ECO:0000256" key="6">
    <source>
        <dbReference type="SAM" id="SignalP"/>
    </source>
</evidence>
<keyword evidence="4" id="KW-0176">Collagen</keyword>
<keyword evidence="9" id="KW-1185">Reference proteome</keyword>
<evidence type="ECO:0000256" key="1">
    <source>
        <dbReference type="ARBA" id="ARBA00004613"/>
    </source>
</evidence>
<evidence type="ECO:0000256" key="5">
    <source>
        <dbReference type="SAM" id="MobiDB-lite"/>
    </source>
</evidence>
<dbReference type="OrthoDB" id="6138508at2759"/>
<evidence type="ECO:0000256" key="4">
    <source>
        <dbReference type="ARBA" id="ARBA00023119"/>
    </source>
</evidence>
<comment type="caution">
    <text evidence="8">The sequence shown here is derived from an EMBL/GenBank/DDBJ whole genome shotgun (WGS) entry which is preliminary data.</text>
</comment>
<evidence type="ECO:0000313" key="9">
    <source>
        <dbReference type="Proteomes" id="UP000765507"/>
    </source>
</evidence>
<feature type="compositionally biased region" description="Basic and acidic residues" evidence="5">
    <location>
        <begin position="60"/>
        <end position="74"/>
    </location>
</feature>
<dbReference type="InterPro" id="IPR008160">
    <property type="entry name" value="Collagen"/>
</dbReference>
<dbReference type="PRINTS" id="PR00007">
    <property type="entry name" value="COMPLEMNTC1Q"/>
</dbReference>
<protein>
    <submittedName>
        <fullName evidence="8">C1q and tumor necrosis factor related protein 1</fullName>
    </submittedName>
</protein>
<feature type="chain" id="PRO_5035853815" evidence="6">
    <location>
        <begin position="24"/>
        <end position="363"/>
    </location>
</feature>
<organism evidence="8 9">
    <name type="scientific">Chelydra serpentina</name>
    <name type="common">Snapping turtle</name>
    <name type="synonym">Testudo serpentina</name>
    <dbReference type="NCBI Taxonomy" id="8475"/>
    <lineage>
        <taxon>Eukaryota</taxon>
        <taxon>Metazoa</taxon>
        <taxon>Chordata</taxon>
        <taxon>Craniata</taxon>
        <taxon>Vertebrata</taxon>
        <taxon>Euteleostomi</taxon>
        <taxon>Archelosauria</taxon>
        <taxon>Testudinata</taxon>
        <taxon>Testudines</taxon>
        <taxon>Cryptodira</taxon>
        <taxon>Durocryptodira</taxon>
        <taxon>Americhelydia</taxon>
        <taxon>Chelydroidea</taxon>
        <taxon>Chelydridae</taxon>
        <taxon>Chelydra</taxon>
    </lineage>
</organism>
<dbReference type="GO" id="GO:0005576">
    <property type="term" value="C:extracellular region"/>
    <property type="evidence" value="ECO:0007669"/>
    <property type="project" value="UniProtKB-SubCell"/>
</dbReference>
<feature type="region of interest" description="Disordered" evidence="5">
    <location>
        <begin position="113"/>
        <end position="146"/>
    </location>
</feature>
<dbReference type="GO" id="GO:0005581">
    <property type="term" value="C:collagen trimer"/>
    <property type="evidence" value="ECO:0007669"/>
    <property type="project" value="UniProtKB-KW"/>
</dbReference>